<organism evidence="1 2">
    <name type="scientific">Sipha flava</name>
    <name type="common">yellow sugarcane aphid</name>
    <dbReference type="NCBI Taxonomy" id="143950"/>
    <lineage>
        <taxon>Eukaryota</taxon>
        <taxon>Metazoa</taxon>
        <taxon>Ecdysozoa</taxon>
        <taxon>Arthropoda</taxon>
        <taxon>Hexapoda</taxon>
        <taxon>Insecta</taxon>
        <taxon>Pterygota</taxon>
        <taxon>Neoptera</taxon>
        <taxon>Paraneoptera</taxon>
        <taxon>Hemiptera</taxon>
        <taxon>Sternorrhyncha</taxon>
        <taxon>Aphidomorpha</taxon>
        <taxon>Aphidoidea</taxon>
        <taxon>Aphididae</taxon>
        <taxon>Sipha</taxon>
    </lineage>
</organism>
<dbReference type="OrthoDB" id="6613569at2759"/>
<dbReference type="GeneID" id="112687141"/>
<dbReference type="RefSeq" id="XP_025415488.1">
    <property type="nucleotide sequence ID" value="XM_025559703.1"/>
</dbReference>
<evidence type="ECO:0000313" key="1">
    <source>
        <dbReference type="Proteomes" id="UP000694846"/>
    </source>
</evidence>
<dbReference type="AlphaFoldDB" id="A0A8B8FY82"/>
<proteinExistence type="predicted"/>
<keyword evidence="1" id="KW-1185">Reference proteome</keyword>
<accession>A0A8B8FY82</accession>
<gene>
    <name evidence="2" type="primary">LOC112687141</name>
</gene>
<reference evidence="2" key="1">
    <citation type="submission" date="2025-08" db="UniProtKB">
        <authorList>
            <consortium name="RefSeq"/>
        </authorList>
    </citation>
    <scope>IDENTIFICATION</scope>
    <source>
        <tissue evidence="2">Whole body</tissue>
    </source>
</reference>
<name>A0A8B8FY82_9HEMI</name>
<evidence type="ECO:0000313" key="2">
    <source>
        <dbReference type="RefSeq" id="XP_025415488.1"/>
    </source>
</evidence>
<sequence>MTTVRPRKNSSQKQTFEMPHCDGDAGHVWRSTTHETYGRAQASVVRTPCDDKERKRKELEEHLWKTMTEKVLNDMAEKTKNYYAQNNQFETTYSSNFQIKGFKLKEIGDQLNEELCAKYPLYNTTGIPLHQYECNKAKQPVHKPLVHMFKKDSRFTSYLSDPNDYHAPVAMGHFAFV</sequence>
<protein>
    <submittedName>
        <fullName evidence="2">Uncharacterized protein LOC112687141</fullName>
    </submittedName>
</protein>
<dbReference type="Proteomes" id="UP000694846">
    <property type="component" value="Unplaced"/>
</dbReference>